<name>A0AA42B9C0_9BACT</name>
<evidence type="ECO:0000313" key="3">
    <source>
        <dbReference type="Proteomes" id="UP001165306"/>
    </source>
</evidence>
<dbReference type="RefSeq" id="WP_284055771.1">
    <property type="nucleotide sequence ID" value="NZ_JAMSLR010000001.1"/>
</dbReference>
<evidence type="ECO:0000313" key="2">
    <source>
        <dbReference type="EMBL" id="MCM8747992.1"/>
    </source>
</evidence>
<reference evidence="2" key="1">
    <citation type="submission" date="2022-06" db="EMBL/GenBank/DDBJ databases">
        <title>CFH 74404 Thermomicrobiaceae sp.</title>
        <authorList>
            <person name="Ming H."/>
            <person name="Li W.-J."/>
            <person name="Zhao Z."/>
        </authorList>
    </citation>
    <scope>NUCLEOTIDE SEQUENCE</scope>
    <source>
        <strain evidence="2">CFH 74404</strain>
    </source>
</reference>
<organism evidence="2 3">
    <name type="scientific">Thermalbibacter longus</name>
    <dbReference type="NCBI Taxonomy" id="2951981"/>
    <lineage>
        <taxon>Bacteria</taxon>
        <taxon>Pseudomonadati</taxon>
        <taxon>Thermomicrobiota</taxon>
        <taxon>Thermomicrobia</taxon>
        <taxon>Thermomicrobiales</taxon>
        <taxon>Thermomicrobiaceae</taxon>
        <taxon>Thermalbibacter</taxon>
    </lineage>
</organism>
<feature type="region of interest" description="Disordered" evidence="1">
    <location>
        <begin position="67"/>
        <end position="97"/>
    </location>
</feature>
<feature type="compositionally biased region" description="Polar residues" evidence="1">
    <location>
        <begin position="73"/>
        <end position="87"/>
    </location>
</feature>
<dbReference type="EMBL" id="JAMSLR010000001">
    <property type="protein sequence ID" value="MCM8747992.1"/>
    <property type="molecule type" value="Genomic_DNA"/>
</dbReference>
<dbReference type="AlphaFoldDB" id="A0AA42B9C0"/>
<accession>A0AA42B9C0</accession>
<keyword evidence="3" id="KW-1185">Reference proteome</keyword>
<dbReference type="Proteomes" id="UP001165306">
    <property type="component" value="Unassembled WGS sequence"/>
</dbReference>
<comment type="caution">
    <text evidence="2">The sequence shown here is derived from an EMBL/GenBank/DDBJ whole genome shotgun (WGS) entry which is preliminary data.</text>
</comment>
<sequence length="383" mass="40315">MAKRRSRGRQASHPQRWVLPAALALIAMVVLAVWLALGLGDETGGLLAGTELATPTPAAPLAVETATPVPAEQTPSPEDTATPTLESTPTVAPPPTPVPTVIIGEFGELPRPNMPQARPDLARLQPQYTLGISLEQVPTEAPVYRMLPRAWDRERVVAIAESLGIEGEVTESTGGFHIADGAQELYISGNQVQYQRLAASQQAATLPDDTTLIAAARDWLMTHDLVGEGLGAGTVSDRLEDTGLAIVVFQPAEPSPVLSAVPRATVTVSADGEIRQAFINWPAGFESSIYGLRDAESLWQDVLEGRGYLEVDVESLPPGNDPLPADVTITGVEIAYTDAGGESDRYLTPLVRFTGEATIAGVDGPVPIRVSVPAVGAQAAPRG</sequence>
<gene>
    <name evidence="2" type="ORF">NET02_02400</name>
</gene>
<evidence type="ECO:0000256" key="1">
    <source>
        <dbReference type="SAM" id="MobiDB-lite"/>
    </source>
</evidence>
<protein>
    <submittedName>
        <fullName evidence="2">Uncharacterized protein</fullName>
    </submittedName>
</protein>
<proteinExistence type="predicted"/>